<dbReference type="STRING" id="1453497.AT15_02240"/>
<dbReference type="SUPFAM" id="SSF53474">
    <property type="entry name" value="alpha/beta-Hydrolases"/>
    <property type="match status" value="1"/>
</dbReference>
<protein>
    <recommendedName>
        <fullName evidence="1">Serine aminopeptidase S33 domain-containing protein</fullName>
    </recommendedName>
</protein>
<dbReference type="Gene3D" id="3.40.50.1820">
    <property type="entry name" value="alpha/beta hydrolase"/>
    <property type="match status" value="1"/>
</dbReference>
<dbReference type="PANTHER" id="PTHR43265:SF1">
    <property type="entry name" value="ESTERASE ESTD"/>
    <property type="match status" value="1"/>
</dbReference>
<dbReference type="Gene3D" id="3.10.450.590">
    <property type="match status" value="1"/>
</dbReference>
<dbReference type="RefSeq" id="WP_068348252.1">
    <property type="nucleotide sequence ID" value="NZ_JFHK01000019.1"/>
</dbReference>
<evidence type="ECO:0000259" key="1">
    <source>
        <dbReference type="Pfam" id="PF12146"/>
    </source>
</evidence>
<dbReference type="InterPro" id="IPR029058">
    <property type="entry name" value="AB_hydrolase_fold"/>
</dbReference>
<dbReference type="Pfam" id="PF12146">
    <property type="entry name" value="Hydrolase_4"/>
    <property type="match status" value="1"/>
</dbReference>
<keyword evidence="3" id="KW-1185">Reference proteome</keyword>
<dbReference type="OrthoDB" id="9809549at2"/>
<evidence type="ECO:0000313" key="2">
    <source>
        <dbReference type="EMBL" id="OAA29360.1"/>
    </source>
</evidence>
<dbReference type="PATRIC" id="fig|1453497.3.peg.447"/>
<gene>
    <name evidence="2" type="ORF">AT15_02240</name>
</gene>
<name>A0A176JZ97_9BACT</name>
<comment type="caution">
    <text evidence="2">The sequence shown here is derived from an EMBL/GenBank/DDBJ whole genome shotgun (WGS) entry which is preliminary data.</text>
</comment>
<sequence length="438" mass="49116">MKNCARKILFVIMVAISIIVFANGSAVEIAKEYMSLFFSREFEQAFEMQSFQVKLQFGVKAMESAHNQIEQMLGTPAELLDVTTQLFNEGTLVVFYTKFEQGYANVRIVIDKHDKIAQFLIQPTAPPEPMIPPYADPELFEEKEISIGKDPWILKGYVTLPKEANNFPIAVLVPGSGPSDRDETVGPNKIFRDIAWGLSAHGIAVLRYDKRTYTYGEEISELASITIEEEYITDALEAIEKASEIPGVSSIYIIGHSMGAGLAPYIALRNNKVSGIIMLAPPARQLAELSLSQTRYLAPVTGISELQLRITETFFTKLINHELPPDTPINGGVTAAYYYDADRYLTIPALEKISIPVLILQGEEDFQVTMKEDFFAIKNKFEARSNFTFKSFPGLNHLFLETEPGVQHSVNDYYKAGFVSEEVIEAMANWIEKLERGH</sequence>
<reference evidence="2 3" key="1">
    <citation type="submission" date="2014-02" db="EMBL/GenBank/DDBJ databases">
        <title>Kosmotoga genome sequencing.</title>
        <authorList>
            <person name="Pollo S.M."/>
            <person name="Charchuk R."/>
            <person name="Nesbo C.L."/>
        </authorList>
    </citation>
    <scope>NUCLEOTIDE SEQUENCE [LARGE SCALE GENOMIC DNA]</scope>
    <source>
        <strain evidence="2 3">S304</strain>
    </source>
</reference>
<dbReference type="Proteomes" id="UP000077339">
    <property type="component" value="Unassembled WGS sequence"/>
</dbReference>
<evidence type="ECO:0000313" key="3">
    <source>
        <dbReference type="Proteomes" id="UP000077339"/>
    </source>
</evidence>
<accession>A0A176JZ97</accession>
<dbReference type="EMBL" id="JFHK01000019">
    <property type="protein sequence ID" value="OAA29360.1"/>
    <property type="molecule type" value="Genomic_DNA"/>
</dbReference>
<organism evidence="2 3">
    <name type="scientific">Kosmotoga arenicorallina S304</name>
    <dbReference type="NCBI Taxonomy" id="1453497"/>
    <lineage>
        <taxon>Bacteria</taxon>
        <taxon>Thermotogati</taxon>
        <taxon>Thermotogota</taxon>
        <taxon>Thermotogae</taxon>
        <taxon>Kosmotogales</taxon>
        <taxon>Kosmotogaceae</taxon>
        <taxon>Kosmotoga</taxon>
    </lineage>
</organism>
<dbReference type="PANTHER" id="PTHR43265">
    <property type="entry name" value="ESTERASE ESTD"/>
    <property type="match status" value="1"/>
</dbReference>
<proteinExistence type="predicted"/>
<dbReference type="GO" id="GO:0052689">
    <property type="term" value="F:carboxylic ester hydrolase activity"/>
    <property type="evidence" value="ECO:0007669"/>
    <property type="project" value="TreeGrafter"/>
</dbReference>
<dbReference type="InterPro" id="IPR053145">
    <property type="entry name" value="AB_hydrolase_Est10"/>
</dbReference>
<dbReference type="AlphaFoldDB" id="A0A176JZ97"/>
<feature type="domain" description="Serine aminopeptidase S33" evidence="1">
    <location>
        <begin position="191"/>
        <end position="400"/>
    </location>
</feature>
<dbReference type="InterPro" id="IPR022742">
    <property type="entry name" value="Hydrolase_4"/>
</dbReference>